<name>A0A7S3IW61_9SPIT</name>
<evidence type="ECO:0000256" key="1">
    <source>
        <dbReference type="SAM" id="Phobius"/>
    </source>
</evidence>
<dbReference type="AlphaFoldDB" id="A0A7S3IW61"/>
<protein>
    <submittedName>
        <fullName evidence="2">Uncharacterized protein</fullName>
    </submittedName>
</protein>
<accession>A0A7S3IW61</accession>
<keyword evidence="1" id="KW-0472">Membrane</keyword>
<dbReference type="EMBL" id="HBIH01037473">
    <property type="protein sequence ID" value="CAE0334401.1"/>
    <property type="molecule type" value="Transcribed_RNA"/>
</dbReference>
<keyword evidence="1" id="KW-1133">Transmembrane helix</keyword>
<sequence length="204" mass="23236">MLGEGLFQADSQVIRSFLRVCLMKVRLKESRQVSLLSQLLLGSTVLVTTWSVFLAACLVGLGDTPGVHKMLQTFQALLKLLFRLLEVHGQNSLDFSEADANRVVDRDQFLIERALQRLQSSHTRLQLSGIFIRLLEVDLQFLNGGTDPLGFFPALYLPVEERELVDYDLLDLLEALDEVLLNFLLPLSPFIYFSLESLQRRREV</sequence>
<feature type="transmembrane region" description="Helical" evidence="1">
    <location>
        <begin position="33"/>
        <end position="61"/>
    </location>
</feature>
<keyword evidence="1" id="KW-0812">Transmembrane</keyword>
<evidence type="ECO:0000313" key="2">
    <source>
        <dbReference type="EMBL" id="CAE0334401.1"/>
    </source>
</evidence>
<proteinExistence type="predicted"/>
<organism evidence="2">
    <name type="scientific">Strombidium inclinatum</name>
    <dbReference type="NCBI Taxonomy" id="197538"/>
    <lineage>
        <taxon>Eukaryota</taxon>
        <taxon>Sar</taxon>
        <taxon>Alveolata</taxon>
        <taxon>Ciliophora</taxon>
        <taxon>Intramacronucleata</taxon>
        <taxon>Spirotrichea</taxon>
        <taxon>Oligotrichia</taxon>
        <taxon>Strombidiidae</taxon>
        <taxon>Strombidium</taxon>
    </lineage>
</organism>
<gene>
    <name evidence="2" type="ORF">SINC0208_LOCUS15040</name>
</gene>
<reference evidence="2" key="1">
    <citation type="submission" date="2021-01" db="EMBL/GenBank/DDBJ databases">
        <authorList>
            <person name="Corre E."/>
            <person name="Pelletier E."/>
            <person name="Niang G."/>
            <person name="Scheremetjew M."/>
            <person name="Finn R."/>
            <person name="Kale V."/>
            <person name="Holt S."/>
            <person name="Cochrane G."/>
            <person name="Meng A."/>
            <person name="Brown T."/>
            <person name="Cohen L."/>
        </authorList>
    </citation>
    <scope>NUCLEOTIDE SEQUENCE</scope>
    <source>
        <strain evidence="2">S3</strain>
    </source>
</reference>